<dbReference type="GO" id="GO:0010774">
    <property type="term" value="P:meiotic strand invasion involved in reciprocal meiotic recombination"/>
    <property type="evidence" value="ECO:0007669"/>
    <property type="project" value="TreeGrafter"/>
</dbReference>
<proteinExistence type="inferred from homology"/>
<dbReference type="InterPro" id="IPR040661">
    <property type="entry name" value="LZ3wCH"/>
</dbReference>
<protein>
    <recommendedName>
        <fullName evidence="3">Homologous-pairing protein 2 homolog</fullName>
    </recommendedName>
</protein>
<dbReference type="InterPro" id="IPR036388">
    <property type="entry name" value="WH-like_DNA-bd_sf"/>
</dbReference>
<dbReference type="Pfam" id="PF07106">
    <property type="entry name" value="WHD_TBPIP"/>
    <property type="match status" value="1"/>
</dbReference>
<organism evidence="11 12">
    <name type="scientific">Stegodyphus mimosarum</name>
    <name type="common">African social velvet spider</name>
    <dbReference type="NCBI Taxonomy" id="407821"/>
    <lineage>
        <taxon>Eukaryota</taxon>
        <taxon>Metazoa</taxon>
        <taxon>Ecdysozoa</taxon>
        <taxon>Arthropoda</taxon>
        <taxon>Chelicerata</taxon>
        <taxon>Arachnida</taxon>
        <taxon>Araneae</taxon>
        <taxon>Araneomorphae</taxon>
        <taxon>Entelegynae</taxon>
        <taxon>Eresoidea</taxon>
        <taxon>Eresidae</taxon>
        <taxon>Stegodyphus</taxon>
    </lineage>
</organism>
<evidence type="ECO:0000313" key="11">
    <source>
        <dbReference type="EMBL" id="KFM71210.1"/>
    </source>
</evidence>
<dbReference type="GO" id="GO:0003690">
    <property type="term" value="F:double-stranded DNA binding"/>
    <property type="evidence" value="ECO:0007669"/>
    <property type="project" value="TreeGrafter"/>
</dbReference>
<accession>A0A087U1H1</accession>
<evidence type="ECO:0000256" key="6">
    <source>
        <dbReference type="ARBA" id="ARBA00023242"/>
    </source>
</evidence>
<dbReference type="Gene3D" id="1.10.10.10">
    <property type="entry name" value="Winged helix-like DNA-binding domain superfamily/Winged helix DNA-binding domain"/>
    <property type="match status" value="1"/>
</dbReference>
<dbReference type="PANTHER" id="PTHR15938:SF0">
    <property type="entry name" value="HOMOLOGOUS-PAIRING PROTEIN 2 HOMOLOG"/>
    <property type="match status" value="1"/>
</dbReference>
<dbReference type="AlphaFoldDB" id="A0A087U1H1"/>
<dbReference type="OrthoDB" id="272266at2759"/>
<keyword evidence="12" id="KW-1185">Reference proteome</keyword>
<evidence type="ECO:0000313" key="12">
    <source>
        <dbReference type="Proteomes" id="UP000054359"/>
    </source>
</evidence>
<evidence type="ECO:0000256" key="5">
    <source>
        <dbReference type="ARBA" id="ARBA00023172"/>
    </source>
</evidence>
<dbReference type="STRING" id="407821.A0A087U1H1"/>
<reference evidence="11 12" key="1">
    <citation type="submission" date="2013-11" db="EMBL/GenBank/DDBJ databases">
        <title>Genome sequencing of Stegodyphus mimosarum.</title>
        <authorList>
            <person name="Bechsgaard J."/>
        </authorList>
    </citation>
    <scope>NUCLEOTIDE SEQUENCE [LARGE SCALE GENOMIC DNA]</scope>
</reference>
<evidence type="ECO:0000256" key="4">
    <source>
        <dbReference type="ARBA" id="ARBA00023054"/>
    </source>
</evidence>
<dbReference type="InterPro" id="IPR010776">
    <property type="entry name" value="Hop2_WH_dom"/>
</dbReference>
<sequence>MSSKSNNTSVPKDVMDYLVVQNRPYSVIDIFNNLHKDHSKAAIMKALEQLTAAGKIKEKTYGKQKIYFVDQSELPVAQDSDLKQMDAQISNLGLTLSEIQRMIKNAENHLATLNKSLTTEEAEAELNAVQKEIPLLKEKLSALESNSNHVRPEEREALHKDKIKYSKEWQKRKRLANDMIDAILEGYPKSKKELLEELSVETDEDG</sequence>
<comment type="subcellular location">
    <subcellularLocation>
        <location evidence="1">Nucleus</location>
    </subcellularLocation>
</comment>
<evidence type="ECO:0000256" key="7">
    <source>
        <dbReference type="ARBA" id="ARBA00023254"/>
    </source>
</evidence>
<dbReference type="GO" id="GO:0000794">
    <property type="term" value="C:condensed nuclear chromosome"/>
    <property type="evidence" value="ECO:0007669"/>
    <property type="project" value="TreeGrafter"/>
</dbReference>
<dbReference type="OMA" id="QKYHREW"/>
<dbReference type="Proteomes" id="UP000054359">
    <property type="component" value="Unassembled WGS sequence"/>
</dbReference>
<evidence type="ECO:0000256" key="1">
    <source>
        <dbReference type="ARBA" id="ARBA00004123"/>
    </source>
</evidence>
<evidence type="ECO:0000256" key="2">
    <source>
        <dbReference type="ARBA" id="ARBA00007922"/>
    </source>
</evidence>
<gene>
    <name evidence="11" type="ORF">X975_03617</name>
</gene>
<evidence type="ECO:0000256" key="3">
    <source>
        <dbReference type="ARBA" id="ARBA00016093"/>
    </source>
</evidence>
<dbReference type="GO" id="GO:0120230">
    <property type="term" value="F:recombinase activator activity"/>
    <property type="evidence" value="ECO:0007669"/>
    <property type="project" value="TreeGrafter"/>
</dbReference>
<dbReference type="GO" id="GO:0007129">
    <property type="term" value="P:homologous chromosome pairing at meiosis"/>
    <property type="evidence" value="ECO:0007669"/>
    <property type="project" value="TreeGrafter"/>
</dbReference>
<dbReference type="Pfam" id="PF18517">
    <property type="entry name" value="LZ3wCH"/>
    <property type="match status" value="1"/>
</dbReference>
<dbReference type="EMBL" id="KK117703">
    <property type="protein sequence ID" value="KFM71210.1"/>
    <property type="molecule type" value="Genomic_DNA"/>
</dbReference>
<keyword evidence="6" id="KW-0539">Nucleus</keyword>
<evidence type="ECO:0000259" key="9">
    <source>
        <dbReference type="Pfam" id="PF07106"/>
    </source>
</evidence>
<keyword evidence="5" id="KW-0233">DNA recombination</keyword>
<dbReference type="PANTHER" id="PTHR15938">
    <property type="entry name" value="TBP-1 INTERACTING PROTEIN"/>
    <property type="match status" value="1"/>
</dbReference>
<keyword evidence="4 8" id="KW-0175">Coiled coil</keyword>
<feature type="non-terminal residue" evidence="11">
    <location>
        <position position="206"/>
    </location>
</feature>
<feature type="domain" description="Homologous-pairing protein 2 winged helix" evidence="9">
    <location>
        <begin position="14"/>
        <end position="69"/>
    </location>
</feature>
<evidence type="ECO:0000259" key="10">
    <source>
        <dbReference type="Pfam" id="PF18517"/>
    </source>
</evidence>
<dbReference type="GO" id="GO:0120231">
    <property type="term" value="C:DNA recombinase auxiliary factor complex"/>
    <property type="evidence" value="ECO:0007669"/>
    <property type="project" value="TreeGrafter"/>
</dbReference>
<dbReference type="GO" id="GO:0000709">
    <property type="term" value="P:meiotic joint molecule formation"/>
    <property type="evidence" value="ECO:0007669"/>
    <property type="project" value="TreeGrafter"/>
</dbReference>
<keyword evidence="7" id="KW-0469">Meiosis</keyword>
<comment type="similarity">
    <text evidence="2">Belongs to the HOP2 family.</text>
</comment>
<name>A0A087U1H1_STEMI</name>
<evidence type="ECO:0000256" key="8">
    <source>
        <dbReference type="SAM" id="Coils"/>
    </source>
</evidence>
<feature type="coiled-coil region" evidence="8">
    <location>
        <begin position="96"/>
        <end position="146"/>
    </location>
</feature>
<feature type="domain" description="Leucine zipper with capping helix" evidence="10">
    <location>
        <begin position="150"/>
        <end position="205"/>
    </location>
</feature>